<evidence type="ECO:0000313" key="2">
    <source>
        <dbReference type="EMBL" id="EYC41651.1"/>
    </source>
</evidence>
<reference evidence="3" key="1">
    <citation type="journal article" date="2015" name="Nat. Genet.">
        <title>The genome and transcriptome of the zoonotic hookworm Ancylostoma ceylanicum identify infection-specific gene families.</title>
        <authorList>
            <person name="Schwarz E.M."/>
            <person name="Hu Y."/>
            <person name="Antoshechkin I."/>
            <person name="Miller M.M."/>
            <person name="Sternberg P.W."/>
            <person name="Aroian R.V."/>
        </authorList>
    </citation>
    <scope>NUCLEOTIDE SEQUENCE</scope>
    <source>
        <strain evidence="3">HY135</strain>
    </source>
</reference>
<proteinExistence type="predicted"/>
<protein>
    <submittedName>
        <fullName evidence="2">Uncharacterized protein</fullName>
    </submittedName>
</protein>
<feature type="compositionally biased region" description="Low complexity" evidence="1">
    <location>
        <begin position="259"/>
        <end position="276"/>
    </location>
</feature>
<dbReference type="STRING" id="53326.A0A016WPY8"/>
<dbReference type="EMBL" id="JARK01000160">
    <property type="protein sequence ID" value="EYC41651.1"/>
    <property type="molecule type" value="Genomic_DNA"/>
</dbReference>
<organism evidence="2 3">
    <name type="scientific">Ancylostoma ceylanicum</name>
    <dbReference type="NCBI Taxonomy" id="53326"/>
    <lineage>
        <taxon>Eukaryota</taxon>
        <taxon>Metazoa</taxon>
        <taxon>Ecdysozoa</taxon>
        <taxon>Nematoda</taxon>
        <taxon>Chromadorea</taxon>
        <taxon>Rhabditida</taxon>
        <taxon>Rhabditina</taxon>
        <taxon>Rhabditomorpha</taxon>
        <taxon>Strongyloidea</taxon>
        <taxon>Ancylostomatidae</taxon>
        <taxon>Ancylostomatinae</taxon>
        <taxon>Ancylostoma</taxon>
    </lineage>
</organism>
<accession>A0A016WPY8</accession>
<gene>
    <name evidence="2" type="primary">Acey_s0560.g3460</name>
    <name evidence="2" type="ORF">Y032_0560g3460</name>
</gene>
<feature type="region of interest" description="Disordered" evidence="1">
    <location>
        <begin position="123"/>
        <end position="302"/>
    </location>
</feature>
<evidence type="ECO:0000256" key="1">
    <source>
        <dbReference type="SAM" id="MobiDB-lite"/>
    </source>
</evidence>
<sequence>MSPPSCNCGGGGGGATIQFPALNLPTLDFPTISQPAPVQVVQQAPVQVVSDAPAPTYYVRQPSYRYRQVIIREPQPDVVAPVYTAPTQAALPPAPVYTDAIPAPSFDVPRPVYPPSSSYAIPLPPMDSPRPSYPVAPQLPPQDAPRPSYSVPPPSFDPPRPTYSVAPQPPPSFDAPRPTYSIPPPAQDAPRPSYSLPLPASDSPSSSYSASSLPIPLPSSDSPRGQLNAPTAQQIPVPAAPANTNSDAFQSPPPPPPLDSIAPPGIPSSSSAYSTPQGDAPPPPAVFRVQTGTGRGSGKPQMIVINMPKTNQGRQGRTSQQRQPQMPIVIFLNQQDTNGQSKQNDDIVLINQFERRTKKSA</sequence>
<dbReference type="OrthoDB" id="10596848at2759"/>
<comment type="caution">
    <text evidence="2">The sequence shown here is derived from an EMBL/GenBank/DDBJ whole genome shotgun (WGS) entry which is preliminary data.</text>
</comment>
<dbReference type="AlphaFoldDB" id="A0A016WPY8"/>
<feature type="compositionally biased region" description="Pro residues" evidence="1">
    <location>
        <begin position="123"/>
        <end position="173"/>
    </location>
</feature>
<feature type="compositionally biased region" description="Low complexity" evidence="1">
    <location>
        <begin position="192"/>
        <end position="223"/>
    </location>
</feature>
<keyword evidence="3" id="KW-1185">Reference proteome</keyword>
<dbReference type="Proteomes" id="UP000024635">
    <property type="component" value="Unassembled WGS sequence"/>
</dbReference>
<name>A0A016WPY8_9BILA</name>
<evidence type="ECO:0000313" key="3">
    <source>
        <dbReference type="Proteomes" id="UP000024635"/>
    </source>
</evidence>